<keyword evidence="5" id="KW-0408">Iron</keyword>
<evidence type="ECO:0000256" key="1">
    <source>
        <dbReference type="ARBA" id="ARBA00022448"/>
    </source>
</evidence>
<dbReference type="EMBL" id="AQPH01000036">
    <property type="protein sequence ID" value="EPY01542.1"/>
    <property type="molecule type" value="Genomic_DNA"/>
</dbReference>
<keyword evidence="7" id="KW-1133">Transmembrane helix</keyword>
<feature type="transmembrane region" description="Helical" evidence="7">
    <location>
        <begin position="396"/>
        <end position="413"/>
    </location>
</feature>
<feature type="transmembrane region" description="Helical" evidence="7">
    <location>
        <begin position="342"/>
        <end position="375"/>
    </location>
</feature>
<comment type="caution">
    <text evidence="9">The sequence shown here is derived from an EMBL/GenBank/DDBJ whole genome shotgun (WGS) entry which is preliminary data.</text>
</comment>
<protein>
    <submittedName>
        <fullName evidence="9">Polyferredoxin</fullName>
    </submittedName>
</protein>
<evidence type="ECO:0000256" key="7">
    <source>
        <dbReference type="SAM" id="Phobius"/>
    </source>
</evidence>
<gene>
    <name evidence="9" type="ORF">K678_10225</name>
</gene>
<dbReference type="PANTHER" id="PTHR30176:SF3">
    <property type="entry name" value="FERREDOXIN-TYPE PROTEIN NAPH"/>
    <property type="match status" value="1"/>
</dbReference>
<sequence>MTVPAHPDPVTACSGACSCHPSTRAGWGQRAGARIEAVAVPLIRYLPALHALMFVAFLALIIGPLFAPPVPPQTSLWRDLPSLSNYLLWGLWFPLVFLSVIATGRSWCGIFCPMGAAAEWGNRLGPQWAIPGWLRWQGTPVVSFLIITILGQTVGVRDHPEAVAEIFGGTMLAAILCGFLYGRRKRAWCRHACPIGLLLGVFSRLGAVQFAPRTLLPGGEGYSEKGVCPTMIDLARKSESRHCIECFRCVTPSSRGGIHLELRAPGAEIETIRHHHANPWEVWFLFIGTGVALGGFLWLVLPQYQDWRQMLGESAVDFGWTGLLDSGPWWLMSVHPDRNEVFLWLDFVMIVGFMLGCALVSALVLGGLTALSAWVAARCGGDGGWRRGFVELGYQYAPVAMVSLVVGLGGKLFESLATGPLGPEGVQIVKGALFAAGLVWSIRLGERILAAQGLSPRGRSLALLPGIVGSLAVGVGWWPAIFGL</sequence>
<dbReference type="GO" id="GO:0051539">
    <property type="term" value="F:4 iron, 4 sulfur cluster binding"/>
    <property type="evidence" value="ECO:0007669"/>
    <property type="project" value="UniProtKB-KW"/>
</dbReference>
<feature type="transmembrane region" description="Helical" evidence="7">
    <location>
        <begin position="133"/>
        <end position="150"/>
    </location>
</feature>
<accession>S9S6R7</accession>
<evidence type="ECO:0000313" key="9">
    <source>
        <dbReference type="EMBL" id="EPY01542.1"/>
    </source>
</evidence>
<keyword evidence="7" id="KW-0472">Membrane</keyword>
<feature type="domain" description="4Fe-4S ferredoxin-type" evidence="8">
    <location>
        <begin position="171"/>
        <end position="206"/>
    </location>
</feature>
<dbReference type="GO" id="GO:0046872">
    <property type="term" value="F:metal ion binding"/>
    <property type="evidence" value="ECO:0007669"/>
    <property type="project" value="UniProtKB-KW"/>
</dbReference>
<dbReference type="PATRIC" id="fig|1316936.3.peg.2038"/>
<feature type="domain" description="4Fe-4S ferredoxin-type" evidence="8">
    <location>
        <begin position="88"/>
        <end position="125"/>
    </location>
</feature>
<dbReference type="OrthoDB" id="9806398at2"/>
<feature type="transmembrane region" description="Helical" evidence="7">
    <location>
        <begin position="282"/>
        <end position="301"/>
    </location>
</feature>
<organism evidence="9 10">
    <name type="scientific">Magnetospirillum fulvum MGU-K5</name>
    <dbReference type="NCBI Taxonomy" id="1316936"/>
    <lineage>
        <taxon>Bacteria</taxon>
        <taxon>Pseudomonadati</taxon>
        <taxon>Pseudomonadota</taxon>
        <taxon>Alphaproteobacteria</taxon>
        <taxon>Rhodospirillales</taxon>
        <taxon>Rhodospirillaceae</taxon>
        <taxon>Magnetospirillum</taxon>
    </lineage>
</organism>
<dbReference type="AlphaFoldDB" id="S9S6R7"/>
<dbReference type="InterPro" id="IPR051684">
    <property type="entry name" value="Electron_Trans/Redox"/>
</dbReference>
<evidence type="ECO:0000313" key="10">
    <source>
        <dbReference type="Proteomes" id="UP000015350"/>
    </source>
</evidence>
<reference evidence="9 10" key="1">
    <citation type="submission" date="2013-04" db="EMBL/GenBank/DDBJ databases">
        <authorList>
            <person name="Kuznetsov B."/>
            <person name="Ivanovsky R."/>
        </authorList>
    </citation>
    <scope>NUCLEOTIDE SEQUENCE [LARGE SCALE GENOMIC DNA]</scope>
    <source>
        <strain evidence="9 10">MGU-K5</strain>
    </source>
</reference>
<evidence type="ECO:0000256" key="4">
    <source>
        <dbReference type="ARBA" id="ARBA00022982"/>
    </source>
</evidence>
<dbReference type="STRING" id="1316936.K678_10225"/>
<keyword evidence="1" id="KW-0813">Transport</keyword>
<dbReference type="GO" id="GO:0005886">
    <property type="term" value="C:plasma membrane"/>
    <property type="evidence" value="ECO:0007669"/>
    <property type="project" value="TreeGrafter"/>
</dbReference>
<feature type="transmembrane region" description="Helical" evidence="7">
    <location>
        <begin position="45"/>
        <end position="66"/>
    </location>
</feature>
<feature type="transmembrane region" description="Helical" evidence="7">
    <location>
        <begin position="462"/>
        <end position="481"/>
    </location>
</feature>
<evidence type="ECO:0000256" key="2">
    <source>
        <dbReference type="ARBA" id="ARBA00022485"/>
    </source>
</evidence>
<dbReference type="eggNOG" id="COG0348">
    <property type="taxonomic scope" value="Bacteria"/>
</dbReference>
<evidence type="ECO:0000256" key="3">
    <source>
        <dbReference type="ARBA" id="ARBA00022723"/>
    </source>
</evidence>
<name>S9S6R7_MAGFU</name>
<keyword evidence="2" id="KW-0004">4Fe-4S</keyword>
<evidence type="ECO:0000256" key="6">
    <source>
        <dbReference type="ARBA" id="ARBA00023014"/>
    </source>
</evidence>
<proteinExistence type="predicted"/>
<keyword evidence="3" id="KW-0479">Metal-binding</keyword>
<keyword evidence="6" id="KW-0411">Iron-sulfur</keyword>
<feature type="transmembrane region" description="Helical" evidence="7">
    <location>
        <begin position="162"/>
        <end position="181"/>
    </location>
</feature>
<feature type="transmembrane region" description="Helical" evidence="7">
    <location>
        <begin position="425"/>
        <end position="442"/>
    </location>
</feature>
<keyword evidence="7" id="KW-0812">Transmembrane</keyword>
<dbReference type="Pfam" id="PF12801">
    <property type="entry name" value="Fer4_5"/>
    <property type="match status" value="2"/>
</dbReference>
<keyword evidence="4" id="KW-0249">Electron transport</keyword>
<feature type="transmembrane region" description="Helical" evidence="7">
    <location>
        <begin position="86"/>
        <end position="112"/>
    </location>
</feature>
<dbReference type="InterPro" id="IPR017896">
    <property type="entry name" value="4Fe4S_Fe-S-bd"/>
</dbReference>
<dbReference type="Proteomes" id="UP000015350">
    <property type="component" value="Unassembled WGS sequence"/>
</dbReference>
<evidence type="ECO:0000256" key="5">
    <source>
        <dbReference type="ARBA" id="ARBA00023004"/>
    </source>
</evidence>
<dbReference type="PANTHER" id="PTHR30176">
    <property type="entry name" value="FERREDOXIN-TYPE PROTEIN NAPH"/>
    <property type="match status" value="1"/>
</dbReference>
<evidence type="ECO:0000259" key="8">
    <source>
        <dbReference type="Pfam" id="PF12801"/>
    </source>
</evidence>